<feature type="binding site" evidence="5">
    <location>
        <position position="335"/>
    </location>
    <ligand>
        <name>a divalent metal cation</name>
        <dbReference type="ChEBI" id="CHEBI:60240"/>
        <label>1</label>
    </ligand>
</feature>
<dbReference type="SUPFAM" id="SSF102705">
    <property type="entry name" value="NIF3 (NGG1p interacting factor 3)-like"/>
    <property type="match status" value="1"/>
</dbReference>
<dbReference type="PANTHER" id="PTHR13799:SF14">
    <property type="entry name" value="GTP CYCLOHYDROLASE 1 TYPE 2 HOMOLOG"/>
    <property type="match status" value="1"/>
</dbReference>
<dbReference type="Proteomes" id="UP000067683">
    <property type="component" value="Chromosome"/>
</dbReference>
<keyword evidence="3 4" id="KW-0479">Metal-binding</keyword>
<evidence type="ECO:0000256" key="1">
    <source>
        <dbReference type="ARBA" id="ARBA00006964"/>
    </source>
</evidence>
<reference evidence="6" key="1">
    <citation type="submission" date="2016-01" db="EMBL/GenBank/DDBJ databases">
        <title>Complete genome of Planococcus rifietoensis type strain M8.</title>
        <authorList>
            <person name="See-Too W.S."/>
        </authorList>
    </citation>
    <scope>NUCLEOTIDE SEQUENCE [LARGE SCALE GENOMIC DNA]</scope>
    <source>
        <strain evidence="6">M8</strain>
    </source>
</reference>
<dbReference type="InterPro" id="IPR017221">
    <property type="entry name" value="DUF34/NIF3_bac"/>
</dbReference>
<evidence type="ECO:0000256" key="4">
    <source>
        <dbReference type="PIRNR" id="PIRNR037489"/>
    </source>
</evidence>
<dbReference type="InterPro" id="IPR002678">
    <property type="entry name" value="DUF34/NIF3"/>
</dbReference>
<dbReference type="Gene3D" id="3.40.1390.30">
    <property type="entry name" value="NIF3 (NGG1p interacting factor 3)-like"/>
    <property type="match status" value="1"/>
</dbReference>
<dbReference type="RefSeq" id="WP_058380919.1">
    <property type="nucleotide sequence ID" value="NZ_CP013659.2"/>
</dbReference>
<evidence type="ECO:0000256" key="2">
    <source>
        <dbReference type="ARBA" id="ARBA00022112"/>
    </source>
</evidence>
<protein>
    <recommendedName>
        <fullName evidence="2 4">GTP cyclohydrolase 1 type 2 homolog</fullName>
    </recommendedName>
</protein>
<keyword evidence="7" id="KW-1185">Reference proteome</keyword>
<evidence type="ECO:0000313" key="6">
    <source>
        <dbReference type="EMBL" id="ALS74211.1"/>
    </source>
</evidence>
<organism evidence="6 7">
    <name type="scientific">Planococcus rifietoensis</name>
    <dbReference type="NCBI Taxonomy" id="200991"/>
    <lineage>
        <taxon>Bacteria</taxon>
        <taxon>Bacillati</taxon>
        <taxon>Bacillota</taxon>
        <taxon>Bacilli</taxon>
        <taxon>Bacillales</taxon>
        <taxon>Caryophanaceae</taxon>
        <taxon>Planococcus</taxon>
    </lineage>
</organism>
<gene>
    <name evidence="6" type="ORF">AUC31_02575</name>
</gene>
<comment type="similarity">
    <text evidence="1 4">Belongs to the GTP cyclohydrolase I type 2/NIF3 family.</text>
</comment>
<accession>A0A0U2XM45</accession>
<dbReference type="Gene3D" id="3.30.70.120">
    <property type="match status" value="1"/>
</dbReference>
<dbReference type="GO" id="GO:0046872">
    <property type="term" value="F:metal ion binding"/>
    <property type="evidence" value="ECO:0007669"/>
    <property type="project" value="UniProtKB-UniRule"/>
</dbReference>
<proteinExistence type="inferred from homology"/>
<dbReference type="FunFam" id="3.30.70.120:FF:000006">
    <property type="entry name" value="GTP cyclohydrolase 1 type 2 homolog"/>
    <property type="match status" value="1"/>
</dbReference>
<dbReference type="NCBIfam" id="TIGR00486">
    <property type="entry name" value="YbgI_SA1388"/>
    <property type="match status" value="1"/>
</dbReference>
<dbReference type="PIRSF" id="PIRSF037489">
    <property type="entry name" value="UCP037489_NIF3_YqfO"/>
    <property type="match status" value="1"/>
</dbReference>
<dbReference type="PANTHER" id="PTHR13799">
    <property type="entry name" value="NGG1 INTERACTING FACTOR 3"/>
    <property type="match status" value="1"/>
</dbReference>
<dbReference type="InterPro" id="IPR015867">
    <property type="entry name" value="N-reg_PII/ATP_PRibTrfase_C"/>
</dbReference>
<feature type="binding site" evidence="5">
    <location>
        <position position="106"/>
    </location>
    <ligand>
        <name>a divalent metal cation</name>
        <dbReference type="ChEBI" id="CHEBI:60240"/>
        <label>1</label>
    </ligand>
</feature>
<dbReference type="AlphaFoldDB" id="A0A0U2XM45"/>
<dbReference type="Pfam" id="PF01784">
    <property type="entry name" value="DUF34_NIF3"/>
    <property type="match status" value="1"/>
</dbReference>
<evidence type="ECO:0000313" key="7">
    <source>
        <dbReference type="Proteomes" id="UP000067683"/>
    </source>
</evidence>
<dbReference type="OrthoDB" id="9792792at2"/>
<evidence type="ECO:0000256" key="3">
    <source>
        <dbReference type="ARBA" id="ARBA00022723"/>
    </source>
</evidence>
<sequence length="370" mass="40867">MKIPNGQQIIEQFEKWSPKYLAMEGDPIGLHVGTLNKKIERVLVTLDVDDTVVEEAIEKGAGLIIAHHPPIFRPLKNLQTDFPQGRLMEKLIKNDIAVYAAHTNLDIAWGGVNDLLADALGLNDTEVLVKTYEAELVKIAVFVPESHEDQVRKAFGDAGAGAIGDYEYCSYTLSGTGRFRPNASADPYIGEAGKMEETAESKIEVVVRKAEKDRVIRAMMAAHPYEEPAYDVFTLENKELPMGLGRIGRLKEEMNLDTFAEHVKTSLDVPFVRVVGTGDETIKKVAVLGGDGNKYIQQAKRAGADVYVTGDLYFHVAQDAQAIGLPVIDPGHHVEKVMIQGVVDHMTEKGANWQCEFLPSEVNTEPFRLK</sequence>
<dbReference type="EMBL" id="CP013659">
    <property type="protein sequence ID" value="ALS74211.1"/>
    <property type="molecule type" value="Genomic_DNA"/>
</dbReference>
<dbReference type="KEGG" id="prt:AUC31_02575"/>
<dbReference type="FunFam" id="3.40.1390.30:FF:000001">
    <property type="entry name" value="GTP cyclohydrolase 1 type 2"/>
    <property type="match status" value="1"/>
</dbReference>
<dbReference type="STRING" id="200991.AUC31_02575"/>
<feature type="binding site" evidence="5">
    <location>
        <position position="67"/>
    </location>
    <ligand>
        <name>a divalent metal cation</name>
        <dbReference type="ChEBI" id="CHEBI:60240"/>
        <label>1</label>
    </ligand>
</feature>
<feature type="binding site" evidence="5">
    <location>
        <position position="332"/>
    </location>
    <ligand>
        <name>a divalent metal cation</name>
        <dbReference type="ChEBI" id="CHEBI:60240"/>
        <label>1</label>
    </ligand>
</feature>
<dbReference type="InterPro" id="IPR036069">
    <property type="entry name" value="DUF34/NIF3_sf"/>
</dbReference>
<evidence type="ECO:0000256" key="5">
    <source>
        <dbReference type="PIRSR" id="PIRSR602678-1"/>
    </source>
</evidence>
<feature type="binding site" evidence="5">
    <location>
        <position position="68"/>
    </location>
    <ligand>
        <name>a divalent metal cation</name>
        <dbReference type="ChEBI" id="CHEBI:60240"/>
        <label>1</label>
    </ligand>
</feature>
<name>A0A0U2XM45_9BACL</name>
<dbReference type="GO" id="GO:0005737">
    <property type="term" value="C:cytoplasm"/>
    <property type="evidence" value="ECO:0007669"/>
    <property type="project" value="TreeGrafter"/>
</dbReference>